<accession>A0ABY4AWE9</accession>
<keyword evidence="2" id="KW-1185">Reference proteome</keyword>
<name>A0ABY4AWE9_9MICO</name>
<dbReference type="EMBL" id="CP094533">
    <property type="protein sequence ID" value="UOE27521.1"/>
    <property type="molecule type" value="Genomic_DNA"/>
</dbReference>
<dbReference type="RefSeq" id="WP_243570351.1">
    <property type="nucleotide sequence ID" value="NZ_BAAARD010000001.1"/>
</dbReference>
<reference evidence="1 2" key="1">
    <citation type="submission" date="2022-03" db="EMBL/GenBank/DDBJ databases">
        <title>Agromyces sp. isolated from the gut of P. brevitarsis seulensis larvae.</title>
        <authorList>
            <person name="Won M."/>
            <person name="Kwon S.-W."/>
        </authorList>
    </citation>
    <scope>NUCLEOTIDE SEQUENCE [LARGE SCALE GENOMIC DNA]</scope>
    <source>
        <strain evidence="1 2">KACC 16215</strain>
    </source>
</reference>
<evidence type="ECO:0000313" key="2">
    <source>
        <dbReference type="Proteomes" id="UP000831304"/>
    </source>
</evidence>
<sequence length="229" mass="25129">MVKELRIEEGAAAADVVTRAPGNDMEGMAMSAVFGDEHAWDACRKQIEAVVDTGAHFPQWPFRVDAGQVAVFEYSIVLSDVIVPVLESLVDQYEDEEVLMLGLDPDLAYYREFFGFAPGMRLAADSVGRGYRKGLSWEPNGKAIGALMFSLNAFALAGSSGSWGFFAQRDWDIAILMTAEDRGDWSTSGPKWFAPDIELDEIRPPAGWGMPLSDLDKAAFANAIQDHTR</sequence>
<protein>
    <submittedName>
        <fullName evidence="1">Uncharacterized protein</fullName>
    </submittedName>
</protein>
<evidence type="ECO:0000313" key="1">
    <source>
        <dbReference type="EMBL" id="UOE27521.1"/>
    </source>
</evidence>
<organism evidence="1 2">
    <name type="scientific">Agromyces soli</name>
    <dbReference type="NCBI Taxonomy" id="659012"/>
    <lineage>
        <taxon>Bacteria</taxon>
        <taxon>Bacillati</taxon>
        <taxon>Actinomycetota</taxon>
        <taxon>Actinomycetes</taxon>
        <taxon>Micrococcales</taxon>
        <taxon>Microbacteriaceae</taxon>
        <taxon>Agromyces</taxon>
    </lineage>
</organism>
<dbReference type="Proteomes" id="UP000831304">
    <property type="component" value="Chromosome"/>
</dbReference>
<gene>
    <name evidence="1" type="ORF">MTP13_07015</name>
</gene>
<proteinExistence type="predicted"/>